<name>A0A090RE07_9GAMM</name>
<sequence length="44" mass="4971">MAFSVYFVVLRNMVRLLGMVIAMMTSVIVEKITVLYSLCSELAK</sequence>
<keyword evidence="1" id="KW-0812">Transmembrane</keyword>
<evidence type="ECO:0000256" key="1">
    <source>
        <dbReference type="SAM" id="Phobius"/>
    </source>
</evidence>
<evidence type="ECO:0000313" key="2">
    <source>
        <dbReference type="EMBL" id="GAL05807.1"/>
    </source>
</evidence>
<dbReference type="Proteomes" id="UP000029227">
    <property type="component" value="Unassembled WGS sequence"/>
</dbReference>
<dbReference type="AlphaFoldDB" id="A0A090RE07"/>
<organism evidence="2 3">
    <name type="scientific">Photobacterium aphoticum</name>
    <dbReference type="NCBI Taxonomy" id="754436"/>
    <lineage>
        <taxon>Bacteria</taxon>
        <taxon>Pseudomonadati</taxon>
        <taxon>Pseudomonadota</taxon>
        <taxon>Gammaproteobacteria</taxon>
        <taxon>Vibrionales</taxon>
        <taxon>Vibrionaceae</taxon>
        <taxon>Photobacterium</taxon>
    </lineage>
</organism>
<reference evidence="2 3" key="1">
    <citation type="journal article" date="2014" name="Genome Announc.">
        <title>Draft Genome Sequences of Two Vibrionaceae Species, Vibrio ponticus C121 and Photobacterium aphoticum C119, Isolated as Coral Reef Microbiota.</title>
        <authorList>
            <person name="Al-saari N."/>
            <person name="Meirelles P.M."/>
            <person name="Mino S."/>
            <person name="Suda W."/>
            <person name="Oshima K."/>
            <person name="Hattori M."/>
            <person name="Ohkuma M."/>
            <person name="Thompson F.L."/>
            <person name="Gomez-Gil B."/>
            <person name="Sawabe T."/>
            <person name="Sawabe T."/>
        </authorList>
    </citation>
    <scope>NUCLEOTIDE SEQUENCE [LARGE SCALE GENOMIC DNA]</scope>
    <source>
        <strain evidence="2 3">JCM 19237</strain>
    </source>
</reference>
<keyword evidence="1" id="KW-1133">Transmembrane helix</keyword>
<accession>A0A090RE07</accession>
<proteinExistence type="predicted"/>
<dbReference type="EMBL" id="BBMN01000008">
    <property type="protein sequence ID" value="GAL05807.1"/>
    <property type="molecule type" value="Genomic_DNA"/>
</dbReference>
<dbReference type="STRING" id="754436.JCM19237_4880"/>
<feature type="transmembrane region" description="Helical" evidence="1">
    <location>
        <begin position="16"/>
        <end position="39"/>
    </location>
</feature>
<protein>
    <submittedName>
        <fullName evidence="2">Uncharacterized protein</fullName>
    </submittedName>
</protein>
<keyword evidence="1" id="KW-0472">Membrane</keyword>
<evidence type="ECO:0000313" key="3">
    <source>
        <dbReference type="Proteomes" id="UP000029227"/>
    </source>
</evidence>
<comment type="caution">
    <text evidence="2">The sequence shown here is derived from an EMBL/GenBank/DDBJ whole genome shotgun (WGS) entry which is preliminary data.</text>
</comment>
<gene>
    <name evidence="2" type="ORF">JCM19237_4880</name>
</gene>